<keyword evidence="2" id="KW-1185">Reference proteome</keyword>
<protein>
    <submittedName>
        <fullName evidence="1">Uncharacterized protein</fullName>
    </submittedName>
</protein>
<accession>A0A0P9CJS7</accession>
<name>A0A0P9CJS7_9BACL</name>
<dbReference type="PATRIC" id="fig|471514.4.peg.1448"/>
<reference evidence="1 2" key="1">
    <citation type="submission" date="2015-09" db="EMBL/GenBank/DDBJ databases">
        <title>Draft genome sequence of Alicyclobacillus ferrooxydans DSM 22381.</title>
        <authorList>
            <person name="Hemp J."/>
        </authorList>
    </citation>
    <scope>NUCLEOTIDE SEQUENCE [LARGE SCALE GENOMIC DNA]</scope>
    <source>
        <strain evidence="1 2">TC-34</strain>
    </source>
</reference>
<dbReference type="EMBL" id="LJCO01000054">
    <property type="protein sequence ID" value="KPV43282.1"/>
    <property type="molecule type" value="Genomic_DNA"/>
</dbReference>
<dbReference type="STRING" id="471514.AN477_13680"/>
<organism evidence="1 2">
    <name type="scientific">Alicyclobacillus ferrooxydans</name>
    <dbReference type="NCBI Taxonomy" id="471514"/>
    <lineage>
        <taxon>Bacteria</taxon>
        <taxon>Bacillati</taxon>
        <taxon>Bacillota</taxon>
        <taxon>Bacilli</taxon>
        <taxon>Bacillales</taxon>
        <taxon>Alicyclobacillaceae</taxon>
        <taxon>Alicyclobacillus</taxon>
    </lineage>
</organism>
<proteinExistence type="predicted"/>
<dbReference type="AlphaFoldDB" id="A0A0P9CJS7"/>
<evidence type="ECO:0000313" key="2">
    <source>
        <dbReference type="Proteomes" id="UP000050482"/>
    </source>
</evidence>
<sequence>MFNVVFTVVCIGLVISLVVKGTYFKEINREHQYTQMLYNRLIQDVDVADGGGVTFPGYQKSSVNMTYAAGVLQDLYLQANIVNHERGTQQIQEDASFVSYVAMALVGKNMKYLVGPKHKAVVTITPKQAENLVRKIYQIIIKNQVNGDIPSDKIATVYNELNNLIPENLKSIDGVLTYLYQ</sequence>
<gene>
    <name evidence="1" type="ORF">AN477_13680</name>
</gene>
<comment type="caution">
    <text evidence="1">The sequence shown here is derived from an EMBL/GenBank/DDBJ whole genome shotgun (WGS) entry which is preliminary data.</text>
</comment>
<dbReference type="Proteomes" id="UP000050482">
    <property type="component" value="Unassembled WGS sequence"/>
</dbReference>
<evidence type="ECO:0000313" key="1">
    <source>
        <dbReference type="EMBL" id="KPV43282.1"/>
    </source>
</evidence>